<dbReference type="EMBL" id="QXFY01000186">
    <property type="protein sequence ID" value="KAE9353108.1"/>
    <property type="molecule type" value="Genomic_DNA"/>
</dbReference>
<accession>A0A6G0SAX2</accession>
<organism evidence="2 3">
    <name type="scientific">Phytophthora fragariae</name>
    <dbReference type="NCBI Taxonomy" id="53985"/>
    <lineage>
        <taxon>Eukaryota</taxon>
        <taxon>Sar</taxon>
        <taxon>Stramenopiles</taxon>
        <taxon>Oomycota</taxon>
        <taxon>Peronosporomycetes</taxon>
        <taxon>Peronosporales</taxon>
        <taxon>Peronosporaceae</taxon>
        <taxon>Phytophthora</taxon>
    </lineage>
</organism>
<evidence type="ECO:0000256" key="1">
    <source>
        <dbReference type="SAM" id="MobiDB-lite"/>
    </source>
</evidence>
<protein>
    <submittedName>
        <fullName evidence="2">Uncharacterized protein</fullName>
    </submittedName>
</protein>
<name>A0A6G0SAX2_9STRA</name>
<gene>
    <name evidence="2" type="ORF">PF008_g5146</name>
</gene>
<comment type="caution">
    <text evidence="2">The sequence shown here is derived from an EMBL/GenBank/DDBJ whole genome shotgun (WGS) entry which is preliminary data.</text>
</comment>
<dbReference type="AlphaFoldDB" id="A0A6G0SAX2"/>
<evidence type="ECO:0000313" key="3">
    <source>
        <dbReference type="Proteomes" id="UP000486351"/>
    </source>
</evidence>
<evidence type="ECO:0000313" key="2">
    <source>
        <dbReference type="EMBL" id="KAE9353108.1"/>
    </source>
</evidence>
<dbReference type="Proteomes" id="UP000486351">
    <property type="component" value="Unassembled WGS sequence"/>
</dbReference>
<reference evidence="2 3" key="1">
    <citation type="submission" date="2018-09" db="EMBL/GenBank/DDBJ databases">
        <title>Genomic investigation of the strawberry pathogen Phytophthora fragariae indicates pathogenicity is determined by transcriptional variation in three key races.</title>
        <authorList>
            <person name="Adams T.M."/>
            <person name="Armitage A.D."/>
            <person name="Sobczyk M.K."/>
            <person name="Bates H.J."/>
            <person name="Dunwell J.M."/>
            <person name="Nellist C.F."/>
            <person name="Harrison R.J."/>
        </authorList>
    </citation>
    <scope>NUCLEOTIDE SEQUENCE [LARGE SCALE GENOMIC DNA]</scope>
    <source>
        <strain evidence="2 3">NOV-77</strain>
    </source>
</reference>
<proteinExistence type="predicted"/>
<sequence length="79" mass="8449">MRQLAIQGVSVCLCSCSSSEGRQISRHTVRRYEDVHQSVQGDVHGIVSTLANGCNTGARSCTRSSANPVSSSRARQARS</sequence>
<feature type="region of interest" description="Disordered" evidence="1">
    <location>
        <begin position="58"/>
        <end position="79"/>
    </location>
</feature>